<dbReference type="RefSeq" id="WP_290359671.1">
    <property type="nucleotide sequence ID" value="NZ_JAUHHC010000003.1"/>
</dbReference>
<dbReference type="Pfam" id="PF12680">
    <property type="entry name" value="SnoaL_2"/>
    <property type="match status" value="1"/>
</dbReference>
<sequence>MTKTRFATLVLPIAALLAAGQAIAAPADEARAHFQAIAAGDLPALMQGYAEGARFEWVGGPLDGSYAGSEAIRAVWSKFAAAQGGPLKLAVDKLEESANPKGATVSAHVLFEGKAAIKVRYVLTLREGKIVSEIWQIDPKLNLAAAY</sequence>
<evidence type="ECO:0000313" key="3">
    <source>
        <dbReference type="EMBL" id="MDN3921373.1"/>
    </source>
</evidence>
<dbReference type="Gene3D" id="3.10.450.50">
    <property type="match status" value="1"/>
</dbReference>
<feature type="chain" id="PRO_5046902915" evidence="1">
    <location>
        <begin position="25"/>
        <end position="147"/>
    </location>
</feature>
<dbReference type="Proteomes" id="UP001228044">
    <property type="component" value="Unassembled WGS sequence"/>
</dbReference>
<evidence type="ECO:0000256" key="1">
    <source>
        <dbReference type="SAM" id="SignalP"/>
    </source>
</evidence>
<keyword evidence="1" id="KW-0732">Signal</keyword>
<evidence type="ECO:0000259" key="2">
    <source>
        <dbReference type="Pfam" id="PF12680"/>
    </source>
</evidence>
<gene>
    <name evidence="3" type="ORF">QWJ38_13850</name>
</gene>
<evidence type="ECO:0000313" key="4">
    <source>
        <dbReference type="Proteomes" id="UP001228044"/>
    </source>
</evidence>
<dbReference type="EMBL" id="JAUHHC010000003">
    <property type="protein sequence ID" value="MDN3921373.1"/>
    <property type="molecule type" value="Genomic_DNA"/>
</dbReference>
<dbReference type="InterPro" id="IPR037401">
    <property type="entry name" value="SnoaL-like"/>
</dbReference>
<accession>A0ABT8DWG3</accession>
<comment type="caution">
    <text evidence="3">The sequence shown here is derived from an EMBL/GenBank/DDBJ whole genome shotgun (WGS) entry which is preliminary data.</text>
</comment>
<proteinExistence type="predicted"/>
<name>A0ABT8DWG3_9BURK</name>
<dbReference type="InterPro" id="IPR032710">
    <property type="entry name" value="NTF2-like_dom_sf"/>
</dbReference>
<dbReference type="SUPFAM" id="SSF54427">
    <property type="entry name" value="NTF2-like"/>
    <property type="match status" value="1"/>
</dbReference>
<feature type="signal peptide" evidence="1">
    <location>
        <begin position="1"/>
        <end position="24"/>
    </location>
</feature>
<reference evidence="3 4" key="1">
    <citation type="submission" date="2023-06" db="EMBL/GenBank/DDBJ databases">
        <title>Pelomonas sp. PFR6 16S ribosomal RNA gene Genome sequencing and assembly.</title>
        <authorList>
            <person name="Woo H."/>
        </authorList>
    </citation>
    <scope>NUCLEOTIDE SEQUENCE [LARGE SCALE GENOMIC DNA]</scope>
    <source>
        <strain evidence="3 4">PFR6</strain>
    </source>
</reference>
<organism evidence="3 4">
    <name type="scientific">Roseateles violae</name>
    <dbReference type="NCBI Taxonomy" id="3058042"/>
    <lineage>
        <taxon>Bacteria</taxon>
        <taxon>Pseudomonadati</taxon>
        <taxon>Pseudomonadota</taxon>
        <taxon>Betaproteobacteria</taxon>
        <taxon>Burkholderiales</taxon>
        <taxon>Sphaerotilaceae</taxon>
        <taxon>Roseateles</taxon>
    </lineage>
</organism>
<feature type="domain" description="SnoaL-like" evidence="2">
    <location>
        <begin position="30"/>
        <end position="132"/>
    </location>
</feature>
<protein>
    <submittedName>
        <fullName evidence="3">Nuclear transport factor 2 family protein</fullName>
    </submittedName>
</protein>
<keyword evidence="4" id="KW-1185">Reference proteome</keyword>